<keyword evidence="9" id="KW-0808">Transferase</keyword>
<keyword evidence="15" id="KW-0479">Metal-binding</keyword>
<evidence type="ECO:0000256" key="6">
    <source>
        <dbReference type="ARBA" id="ARBA00022485"/>
    </source>
</evidence>
<keyword evidence="13" id="KW-0408">Iron</keyword>
<gene>
    <name evidence="20" type="ORF">ACFQDO_10995</name>
</gene>
<dbReference type="SUPFAM" id="SSF55874">
    <property type="entry name" value="ATPase domain of HSP90 chaperone/DNA topoisomerase II/histidine kinase"/>
    <property type="match status" value="1"/>
</dbReference>
<feature type="transmembrane region" description="Helical" evidence="18">
    <location>
        <begin position="108"/>
        <end position="141"/>
    </location>
</feature>
<dbReference type="RefSeq" id="WP_345715665.1">
    <property type="nucleotide sequence ID" value="NZ_BAABFP010000002.1"/>
</dbReference>
<dbReference type="InterPro" id="IPR003594">
    <property type="entry name" value="HATPase_dom"/>
</dbReference>
<dbReference type="Gene3D" id="1.20.5.1930">
    <property type="match status" value="1"/>
</dbReference>
<evidence type="ECO:0000256" key="9">
    <source>
        <dbReference type="ARBA" id="ARBA00022679"/>
    </source>
</evidence>
<dbReference type="EC" id="2.7.13.3" evidence="4"/>
<dbReference type="InterPro" id="IPR036890">
    <property type="entry name" value="HATPase_C_sf"/>
</dbReference>
<evidence type="ECO:0000259" key="19">
    <source>
        <dbReference type="SMART" id="SM00387"/>
    </source>
</evidence>
<dbReference type="Pfam" id="PF02518">
    <property type="entry name" value="HATPase_c"/>
    <property type="match status" value="1"/>
</dbReference>
<comment type="catalytic activity">
    <reaction evidence="1">
        <text>ATP + protein L-histidine = ADP + protein N-phospho-L-histidine.</text>
        <dbReference type="EC" id="2.7.13.3"/>
    </reaction>
</comment>
<keyword evidence="6" id="KW-0004">4Fe-4S</keyword>
<dbReference type="Proteomes" id="UP001596189">
    <property type="component" value="Unassembled WGS sequence"/>
</dbReference>
<organism evidence="20 21">
    <name type="scientific">Angustibacter luteus</name>
    <dbReference type="NCBI Taxonomy" id="658456"/>
    <lineage>
        <taxon>Bacteria</taxon>
        <taxon>Bacillati</taxon>
        <taxon>Actinomycetota</taxon>
        <taxon>Actinomycetes</taxon>
        <taxon>Kineosporiales</taxon>
        <taxon>Kineosporiaceae</taxon>
    </lineage>
</organism>
<protein>
    <recommendedName>
        <fullName evidence="5">Oxygen sensor histidine kinase NreB</fullName>
        <ecNumber evidence="4">2.7.13.3</ecNumber>
    </recommendedName>
    <alternativeName>
        <fullName evidence="17">Nitrogen regulation protein B</fullName>
    </alternativeName>
</protein>
<evidence type="ECO:0000256" key="14">
    <source>
        <dbReference type="ARBA" id="ARBA00023012"/>
    </source>
</evidence>
<keyword evidence="8" id="KW-0597">Phosphoprotein</keyword>
<dbReference type="InterPro" id="IPR025828">
    <property type="entry name" value="Put_sensor_dom"/>
</dbReference>
<evidence type="ECO:0000256" key="17">
    <source>
        <dbReference type="ARBA" id="ARBA00030800"/>
    </source>
</evidence>
<accession>A0ABW1JEC7</accession>
<dbReference type="GO" id="GO:0016301">
    <property type="term" value="F:kinase activity"/>
    <property type="evidence" value="ECO:0007669"/>
    <property type="project" value="UniProtKB-KW"/>
</dbReference>
<keyword evidence="11 20" id="KW-0418">Kinase</keyword>
<keyword evidence="7" id="KW-0963">Cytoplasm</keyword>
<keyword evidence="12" id="KW-0067">ATP-binding</keyword>
<dbReference type="SMART" id="SM00387">
    <property type="entry name" value="HATPase_c"/>
    <property type="match status" value="1"/>
</dbReference>
<evidence type="ECO:0000313" key="20">
    <source>
        <dbReference type="EMBL" id="MFC6007656.1"/>
    </source>
</evidence>
<keyword evidence="18" id="KW-1133">Transmembrane helix</keyword>
<dbReference type="InterPro" id="IPR011712">
    <property type="entry name" value="Sig_transdc_His_kin_sub3_dim/P"/>
</dbReference>
<comment type="caution">
    <text evidence="20">The sequence shown here is derived from an EMBL/GenBank/DDBJ whole genome shotgun (WGS) entry which is preliminary data.</text>
</comment>
<evidence type="ECO:0000256" key="10">
    <source>
        <dbReference type="ARBA" id="ARBA00022741"/>
    </source>
</evidence>
<dbReference type="Pfam" id="PF07730">
    <property type="entry name" value="HisKA_3"/>
    <property type="match status" value="1"/>
</dbReference>
<keyword evidence="18" id="KW-0812">Transmembrane</keyword>
<comment type="subcellular location">
    <subcellularLocation>
        <location evidence="3">Cytoplasm</location>
    </subcellularLocation>
</comment>
<feature type="domain" description="Histidine kinase/HSP90-like ATPase" evidence="19">
    <location>
        <begin position="323"/>
        <end position="418"/>
    </location>
</feature>
<evidence type="ECO:0000256" key="5">
    <source>
        <dbReference type="ARBA" id="ARBA00017322"/>
    </source>
</evidence>
<evidence type="ECO:0000256" key="7">
    <source>
        <dbReference type="ARBA" id="ARBA00022490"/>
    </source>
</evidence>
<evidence type="ECO:0000313" key="21">
    <source>
        <dbReference type="Proteomes" id="UP001596189"/>
    </source>
</evidence>
<evidence type="ECO:0000256" key="8">
    <source>
        <dbReference type="ARBA" id="ARBA00022553"/>
    </source>
</evidence>
<evidence type="ECO:0000256" key="11">
    <source>
        <dbReference type="ARBA" id="ARBA00022777"/>
    </source>
</evidence>
<evidence type="ECO:0000256" key="12">
    <source>
        <dbReference type="ARBA" id="ARBA00022840"/>
    </source>
</evidence>
<proteinExistence type="predicted"/>
<dbReference type="EMBL" id="JBHSRD010000004">
    <property type="protein sequence ID" value="MFC6007656.1"/>
    <property type="molecule type" value="Genomic_DNA"/>
</dbReference>
<evidence type="ECO:0000256" key="16">
    <source>
        <dbReference type="ARBA" id="ARBA00024827"/>
    </source>
</evidence>
<evidence type="ECO:0000256" key="4">
    <source>
        <dbReference type="ARBA" id="ARBA00012438"/>
    </source>
</evidence>
<comment type="function">
    <text evidence="16">Member of the two-component regulatory system NreB/NreC involved in the control of dissimilatory nitrate/nitrite reduction in response to oxygen. NreB functions as a direct oxygen sensor histidine kinase which is autophosphorylated, in the absence of oxygen, probably at the conserved histidine residue, and transfers its phosphate group probably to a conserved aspartate residue of NreC. NreB/NreC activates the expression of the nitrate (narGHJI) and nitrite (nir) reductase operons, as well as the putative nitrate transporter gene narT.</text>
</comment>
<keyword evidence="18" id="KW-0472">Membrane</keyword>
<evidence type="ECO:0000256" key="13">
    <source>
        <dbReference type="ARBA" id="ARBA00023004"/>
    </source>
</evidence>
<sequence>MRNSWGSRTWLALAYVTLGLPVGIVTFTVVLVGLALGIGLLPLFGTGVVVLVATVYTARGMAAFERGRATMFLGVHLPDRPRLSPEGANAGRRAWALISSRASWKEIAYCLLMLPIGTVFYSLAVSVWAIGLAGVLLPAYGFALPGGEVVTWLHWTPWLEVLAGFGIGLLALQLAPLLTVALADAQLALVRSLLAPSGAEVLQAKVSSLTESRARVVDAADAERRRIERDLHDGAQQHLVSLAMNLGMAKEKMDSDPEAARELVTRAHQEAKDSITELRNVIRGVYPAVLTDRGLDAALSALAARSPVPVRLDVRLSRRPGPTAEAIAYFVVSEALTNVARHSGAKQASVHVELREDATGRDRLQVAVVDDGHGGATEGAGSGLTGLRDRVRAVDGTFQLISPQGVGTTIAVEVPCES</sequence>
<keyword evidence="15" id="KW-0411">Iron-sulfur</keyword>
<feature type="transmembrane region" description="Helical" evidence="18">
    <location>
        <begin position="161"/>
        <end position="183"/>
    </location>
</feature>
<evidence type="ECO:0000256" key="2">
    <source>
        <dbReference type="ARBA" id="ARBA00001966"/>
    </source>
</evidence>
<evidence type="ECO:0000256" key="15">
    <source>
        <dbReference type="ARBA" id="ARBA00023014"/>
    </source>
</evidence>
<reference evidence="21" key="1">
    <citation type="journal article" date="2019" name="Int. J. Syst. Evol. Microbiol.">
        <title>The Global Catalogue of Microorganisms (GCM) 10K type strain sequencing project: providing services to taxonomists for standard genome sequencing and annotation.</title>
        <authorList>
            <consortium name="The Broad Institute Genomics Platform"/>
            <consortium name="The Broad Institute Genome Sequencing Center for Infectious Disease"/>
            <person name="Wu L."/>
            <person name="Ma J."/>
        </authorList>
    </citation>
    <scope>NUCLEOTIDE SEQUENCE [LARGE SCALE GENOMIC DNA]</scope>
    <source>
        <strain evidence="21">KACC 14249</strain>
    </source>
</reference>
<dbReference type="InterPro" id="IPR050482">
    <property type="entry name" value="Sensor_HK_TwoCompSys"/>
</dbReference>
<dbReference type="InterPro" id="IPR004358">
    <property type="entry name" value="Sig_transdc_His_kin-like_C"/>
</dbReference>
<evidence type="ECO:0000256" key="18">
    <source>
        <dbReference type="SAM" id="Phobius"/>
    </source>
</evidence>
<evidence type="ECO:0000256" key="3">
    <source>
        <dbReference type="ARBA" id="ARBA00004496"/>
    </source>
</evidence>
<dbReference type="Gene3D" id="3.30.565.10">
    <property type="entry name" value="Histidine kinase-like ATPase, C-terminal domain"/>
    <property type="match status" value="1"/>
</dbReference>
<keyword evidence="21" id="KW-1185">Reference proteome</keyword>
<dbReference type="PANTHER" id="PTHR24421">
    <property type="entry name" value="NITRATE/NITRITE SENSOR PROTEIN NARX-RELATED"/>
    <property type="match status" value="1"/>
</dbReference>
<keyword evidence="10" id="KW-0547">Nucleotide-binding</keyword>
<dbReference type="PRINTS" id="PR00344">
    <property type="entry name" value="BCTRLSENSOR"/>
</dbReference>
<evidence type="ECO:0000256" key="1">
    <source>
        <dbReference type="ARBA" id="ARBA00000085"/>
    </source>
</evidence>
<feature type="transmembrane region" description="Helical" evidence="18">
    <location>
        <begin position="40"/>
        <end position="58"/>
    </location>
</feature>
<keyword evidence="14" id="KW-0902">Two-component regulatory system</keyword>
<dbReference type="PANTHER" id="PTHR24421:SF10">
    <property type="entry name" value="NITRATE_NITRITE SENSOR PROTEIN NARQ"/>
    <property type="match status" value="1"/>
</dbReference>
<feature type="transmembrane region" description="Helical" evidence="18">
    <location>
        <begin position="12"/>
        <end position="34"/>
    </location>
</feature>
<dbReference type="CDD" id="cd16917">
    <property type="entry name" value="HATPase_UhpB-NarQ-NarX-like"/>
    <property type="match status" value="1"/>
</dbReference>
<name>A0ABW1JEC7_9ACTN</name>
<dbReference type="Pfam" id="PF13796">
    <property type="entry name" value="Sensor"/>
    <property type="match status" value="1"/>
</dbReference>
<comment type="cofactor">
    <cofactor evidence="2">
        <name>[4Fe-4S] cluster</name>
        <dbReference type="ChEBI" id="CHEBI:49883"/>
    </cofactor>
</comment>